<comment type="similarity">
    <text evidence="10 13">Belongs to the GARS family.</text>
</comment>
<keyword evidence="9" id="KW-0464">Manganese</keyword>
<dbReference type="InterPro" id="IPR020562">
    <property type="entry name" value="PRibGlycinamide_synth_N"/>
</dbReference>
<comment type="catalytic activity">
    <reaction evidence="13">
        <text>5-phospho-beta-D-ribosylamine + glycine + ATP = N(1)-(5-phospho-beta-D-ribosyl)glycinamide + ADP + phosphate + H(+)</text>
        <dbReference type="Rhea" id="RHEA:17453"/>
        <dbReference type="ChEBI" id="CHEBI:15378"/>
        <dbReference type="ChEBI" id="CHEBI:30616"/>
        <dbReference type="ChEBI" id="CHEBI:43474"/>
        <dbReference type="ChEBI" id="CHEBI:57305"/>
        <dbReference type="ChEBI" id="CHEBI:58681"/>
        <dbReference type="ChEBI" id="CHEBI:143788"/>
        <dbReference type="ChEBI" id="CHEBI:456216"/>
        <dbReference type="EC" id="6.3.4.13"/>
    </reaction>
</comment>
<evidence type="ECO:0000313" key="16">
    <source>
        <dbReference type="EMBL" id="MCK8610911.1"/>
    </source>
</evidence>
<dbReference type="Gene3D" id="3.30.470.20">
    <property type="entry name" value="ATP-grasp fold, B domain"/>
    <property type="match status" value="1"/>
</dbReference>
<dbReference type="EC" id="6.3.4.13" evidence="4 13"/>
<dbReference type="InterPro" id="IPR000115">
    <property type="entry name" value="PRibGlycinamide_synth"/>
</dbReference>
<evidence type="ECO:0000256" key="9">
    <source>
        <dbReference type="ARBA" id="ARBA00023211"/>
    </source>
</evidence>
<evidence type="ECO:0000256" key="6">
    <source>
        <dbReference type="ARBA" id="ARBA00022741"/>
    </source>
</evidence>
<proteinExistence type="inferred from homology"/>
<evidence type="ECO:0000256" key="10">
    <source>
        <dbReference type="ARBA" id="ARBA00038345"/>
    </source>
</evidence>
<name>A0ABT0HVD3_9LACO</name>
<dbReference type="Gene3D" id="3.90.600.10">
    <property type="entry name" value="Phosphoribosylglycinamide synthetase, C-terminal domain"/>
    <property type="match status" value="1"/>
</dbReference>
<dbReference type="InterPro" id="IPR011054">
    <property type="entry name" value="Rudment_hybrid_motif"/>
</dbReference>
<dbReference type="InterPro" id="IPR037123">
    <property type="entry name" value="PRibGlycinamide_synth_C_sf"/>
</dbReference>
<protein>
    <recommendedName>
        <fullName evidence="4 13">Phosphoribosylamine--glycine ligase</fullName>
        <ecNumber evidence="4 13">6.3.4.13</ecNumber>
    </recommendedName>
    <alternativeName>
        <fullName evidence="13">GARS</fullName>
    </alternativeName>
    <alternativeName>
        <fullName evidence="11 13">Glycinamide ribonucleotide synthetase</fullName>
    </alternativeName>
    <alternativeName>
        <fullName evidence="12 13">Phosphoribosylglycinamide synthetase</fullName>
    </alternativeName>
</protein>
<dbReference type="SUPFAM" id="SSF56059">
    <property type="entry name" value="Glutathione synthetase ATP-binding domain-like"/>
    <property type="match status" value="1"/>
</dbReference>
<dbReference type="NCBIfam" id="TIGR00877">
    <property type="entry name" value="purD"/>
    <property type="match status" value="1"/>
</dbReference>
<feature type="domain" description="ATP-grasp" evidence="15">
    <location>
        <begin position="112"/>
        <end position="314"/>
    </location>
</feature>
<evidence type="ECO:0000256" key="7">
    <source>
        <dbReference type="ARBA" id="ARBA00022755"/>
    </source>
</evidence>
<dbReference type="SUPFAM" id="SSF51246">
    <property type="entry name" value="Rudiment single hybrid motif"/>
    <property type="match status" value="1"/>
</dbReference>
<keyword evidence="5 13" id="KW-0436">Ligase</keyword>
<dbReference type="InterPro" id="IPR016185">
    <property type="entry name" value="PreATP-grasp_dom_sf"/>
</dbReference>
<evidence type="ECO:0000256" key="14">
    <source>
        <dbReference type="PROSITE-ProRule" id="PRU00409"/>
    </source>
</evidence>
<evidence type="ECO:0000256" key="2">
    <source>
        <dbReference type="ARBA" id="ARBA00001946"/>
    </source>
</evidence>
<comment type="cofactor">
    <cofactor evidence="2">
        <name>Mg(2+)</name>
        <dbReference type="ChEBI" id="CHEBI:18420"/>
    </cofactor>
</comment>
<comment type="pathway">
    <text evidence="3 13">Purine metabolism; IMP biosynthesis via de novo pathway; N(1)-(5-phospho-D-ribosyl)glycinamide from 5-phospho-alpha-D-ribose 1-diphosphate: step 2/2.</text>
</comment>
<evidence type="ECO:0000256" key="1">
    <source>
        <dbReference type="ARBA" id="ARBA00001936"/>
    </source>
</evidence>
<accession>A0ABT0HVD3</accession>
<comment type="caution">
    <text evidence="16">The sequence shown here is derived from an EMBL/GenBank/DDBJ whole genome shotgun (WGS) entry which is preliminary data.</text>
</comment>
<dbReference type="PROSITE" id="PS50975">
    <property type="entry name" value="ATP_GRASP"/>
    <property type="match status" value="1"/>
</dbReference>
<dbReference type="InterPro" id="IPR020560">
    <property type="entry name" value="PRibGlycinamide_synth_C-dom"/>
</dbReference>
<organism evidence="16 17">
    <name type="scientific">Apilactobacillus nanyangensis</name>
    <dbReference type="NCBI Taxonomy" id="2799579"/>
    <lineage>
        <taxon>Bacteria</taxon>
        <taxon>Bacillati</taxon>
        <taxon>Bacillota</taxon>
        <taxon>Bacilli</taxon>
        <taxon>Lactobacillales</taxon>
        <taxon>Lactobacillaceae</taxon>
        <taxon>Apilactobacillus</taxon>
    </lineage>
</organism>
<dbReference type="Proteomes" id="UP001522816">
    <property type="component" value="Unassembled WGS sequence"/>
</dbReference>
<keyword evidence="8 14" id="KW-0067">ATP-binding</keyword>
<dbReference type="Pfam" id="PF02844">
    <property type="entry name" value="GARS_N"/>
    <property type="match status" value="1"/>
</dbReference>
<dbReference type="Gene3D" id="3.30.1490.20">
    <property type="entry name" value="ATP-grasp fold, A domain"/>
    <property type="match status" value="1"/>
</dbReference>
<dbReference type="EMBL" id="JAJIAR010000001">
    <property type="protein sequence ID" value="MCK8610911.1"/>
    <property type="molecule type" value="Genomic_DNA"/>
</dbReference>
<keyword evidence="6 14" id="KW-0547">Nucleotide-binding</keyword>
<evidence type="ECO:0000256" key="4">
    <source>
        <dbReference type="ARBA" id="ARBA00013255"/>
    </source>
</evidence>
<evidence type="ECO:0000256" key="8">
    <source>
        <dbReference type="ARBA" id="ARBA00022840"/>
    </source>
</evidence>
<dbReference type="PANTHER" id="PTHR43472">
    <property type="entry name" value="PHOSPHORIBOSYLAMINE--GLYCINE LIGASE"/>
    <property type="match status" value="1"/>
</dbReference>
<dbReference type="Pfam" id="PF02843">
    <property type="entry name" value="GARS_C"/>
    <property type="match status" value="1"/>
</dbReference>
<keyword evidence="17" id="KW-1185">Reference proteome</keyword>
<dbReference type="SUPFAM" id="SSF52440">
    <property type="entry name" value="PreATP-grasp domain"/>
    <property type="match status" value="1"/>
</dbReference>
<gene>
    <name evidence="13 16" type="primary">purD</name>
    <name evidence="16" type="ORF">LNP10_00060</name>
</gene>
<reference evidence="16 17" key="1">
    <citation type="submission" date="2021-11" db="EMBL/GenBank/DDBJ databases">
        <title>Comparative genomics of bee honey and flower isolates.</title>
        <authorList>
            <person name="Bechtner J.D."/>
            <person name="Gallus M.K."/>
            <person name="Ehrmann M."/>
        </authorList>
    </citation>
    <scope>NUCLEOTIDE SEQUENCE [LARGE SCALE GENOMIC DNA]</scope>
    <source>
        <strain evidence="16 17">7</strain>
    </source>
</reference>
<dbReference type="Pfam" id="PF01071">
    <property type="entry name" value="GARS_A"/>
    <property type="match status" value="1"/>
</dbReference>
<evidence type="ECO:0000256" key="13">
    <source>
        <dbReference type="HAMAP-Rule" id="MF_00138"/>
    </source>
</evidence>
<evidence type="ECO:0000313" key="17">
    <source>
        <dbReference type="Proteomes" id="UP001522816"/>
    </source>
</evidence>
<dbReference type="InterPro" id="IPR013815">
    <property type="entry name" value="ATP_grasp_subdomain_1"/>
</dbReference>
<evidence type="ECO:0000256" key="5">
    <source>
        <dbReference type="ARBA" id="ARBA00022598"/>
    </source>
</evidence>
<dbReference type="SMART" id="SM01209">
    <property type="entry name" value="GARS_A"/>
    <property type="match status" value="1"/>
</dbReference>
<dbReference type="Gene3D" id="3.40.50.20">
    <property type="match status" value="1"/>
</dbReference>
<dbReference type="InterPro" id="IPR020561">
    <property type="entry name" value="PRibGlycinamid_synth_ATP-grasp"/>
</dbReference>
<evidence type="ECO:0000259" key="15">
    <source>
        <dbReference type="PROSITE" id="PS50975"/>
    </source>
</evidence>
<evidence type="ECO:0000256" key="3">
    <source>
        <dbReference type="ARBA" id="ARBA00005174"/>
    </source>
</evidence>
<dbReference type="HAMAP" id="MF_00138">
    <property type="entry name" value="GARS"/>
    <property type="match status" value="1"/>
</dbReference>
<keyword evidence="7 13" id="KW-0658">Purine biosynthesis</keyword>
<dbReference type="RefSeq" id="WP_248596570.1">
    <property type="nucleotide sequence ID" value="NZ_JAJIAR010000001.1"/>
</dbReference>
<dbReference type="PANTHER" id="PTHR43472:SF1">
    <property type="entry name" value="PHOSPHORIBOSYLAMINE--GLYCINE LIGASE, CHLOROPLASTIC"/>
    <property type="match status" value="1"/>
</dbReference>
<sequence>MMKMEKWLLIGSGGREYAMAQSLAKNVNREVFVAPGNPMMNMIDRVQTVDIEELDFDALIQFTLDNQIDWTVVGPEKPLSDGIVDRFTNAGLKVFGPNKEAAQLESSKEFAKEVMQSASVPTAAYATFNNHDAALLYMEKHDFPIVVKLNGLAAGKGVFIIKDLAEAKKTLASIYDNDANQEILIEEYLDGQEFSMIVMVNGTDVITMPLAQDHKRIYDGDKGPNTGGMGAYSPLPQFGDDVLNKGLVKVIRPVLAEIHKRGILFQGFLYAGLILTKDGVKVIEFNVRMGDPETQVILPQLQGDLGDVIVKLMNHQDQTVDWKTDRYFLGNVLAAKGYPGNHKNGLTLPQFSDEKLSLAYAGVEEQDEKLVSSGGRIMMVISSDKDLKAAQANVNQAIKNNVDSNDYAYRTDIGDKAFRSIKKLW</sequence>
<dbReference type="SMART" id="SM01210">
    <property type="entry name" value="GARS_C"/>
    <property type="match status" value="1"/>
</dbReference>
<dbReference type="GO" id="GO:0004637">
    <property type="term" value="F:phosphoribosylamine-glycine ligase activity"/>
    <property type="evidence" value="ECO:0007669"/>
    <property type="project" value="UniProtKB-EC"/>
</dbReference>
<comment type="cofactor">
    <cofactor evidence="1">
        <name>Mn(2+)</name>
        <dbReference type="ChEBI" id="CHEBI:29035"/>
    </cofactor>
</comment>
<dbReference type="InterPro" id="IPR011761">
    <property type="entry name" value="ATP-grasp"/>
</dbReference>
<evidence type="ECO:0000256" key="11">
    <source>
        <dbReference type="ARBA" id="ARBA00042242"/>
    </source>
</evidence>
<evidence type="ECO:0000256" key="12">
    <source>
        <dbReference type="ARBA" id="ARBA00042864"/>
    </source>
</evidence>